<dbReference type="EMBL" id="JAPDRL010000021">
    <property type="protein sequence ID" value="KAJ9666189.1"/>
    <property type="molecule type" value="Genomic_DNA"/>
</dbReference>
<proteinExistence type="predicted"/>
<sequence length="726" mass="79673">MPGGMVPKPVAVEDYFSDDEKAADAGAQANVAVKRTSHPSDLGKSKENPREPVPSDTFSDSGYSTHTTATMSSADTAQSAQAGTTESVQPAKPETAGRTSPVKKQRPAVVKQQSSRENPSKVSSAPSRTASTRQRPRRDTKSECNDPNCVCEEPKKPRRPGPTPIETAPNTNYPSYTQPQPSPISPASPQTTRHPGYPPASTAQPGQTHRRSTTSAARPATFYGGGEHDAQWQQYMAALNAAHAGHRGPPPVMYNYPHLAAQPQYPPATPITPPGGYFPAPSAPPAPFAPPYERPVMQTRAATDRDLYNARRPVTMYGAPPVKITYDQSKPKTELPSARYPSNNYSAQQPTSDESSSEEEEVKPERTKRASKVIMGPPPVPKRSASNRRAPEIDPYNMRHPSLPHYDSMGVNYDAEELERRPRPIQAASSRNSSARRNSSSRPSLASSGAKSYSNSSGSARIIVESNNPSRRRLSYMGHERRAELEAQHKQREDLYYEQLAIANAMRPEPGARRRTLDVPVARYPPNLATDLAELEARRKLDELKLQQQHIEAYQRLAGGQQADPFAGLYGQQLQRESPFAPPVQPGPGGRLTADALRGRKPDPETKSQTSQRSRSSRLSQTRTTATEATRALKVNIDGVNLEFQDMGNQNIVIRQGDEGGDMQVVVGGGSSRHEKSYTRVGGTTRVSERTRPPRDDGSNRSSRSGKERERDRDRERRRRDDGYGG</sequence>
<feature type="compositionally biased region" description="Basic and acidic residues" evidence="1">
    <location>
        <begin position="597"/>
        <end position="606"/>
    </location>
</feature>
<feature type="region of interest" description="Disordered" evidence="1">
    <location>
        <begin position="577"/>
        <end position="627"/>
    </location>
</feature>
<gene>
    <name evidence="2" type="ORF">H2201_003623</name>
</gene>
<reference evidence="2" key="1">
    <citation type="submission" date="2022-10" db="EMBL/GenBank/DDBJ databases">
        <title>Culturing micro-colonial fungi from biological soil crusts in the Mojave desert and describing Neophaeococcomyces mojavensis, and introducing the new genera and species Taxawa tesnikishii.</title>
        <authorList>
            <person name="Kurbessoian T."/>
            <person name="Stajich J.E."/>
        </authorList>
    </citation>
    <scope>NUCLEOTIDE SEQUENCE</scope>
    <source>
        <strain evidence="2">TK_1</strain>
    </source>
</reference>
<evidence type="ECO:0000313" key="3">
    <source>
        <dbReference type="Proteomes" id="UP001172684"/>
    </source>
</evidence>
<protein>
    <submittedName>
        <fullName evidence="2">Uncharacterized protein</fullName>
    </submittedName>
</protein>
<feature type="region of interest" description="Disordered" evidence="1">
    <location>
        <begin position="17"/>
        <end position="226"/>
    </location>
</feature>
<feature type="compositionally biased region" description="Polar residues" evidence="1">
    <location>
        <begin position="340"/>
        <end position="353"/>
    </location>
</feature>
<feature type="compositionally biased region" description="Polar residues" evidence="1">
    <location>
        <begin position="56"/>
        <end position="88"/>
    </location>
</feature>
<feature type="compositionally biased region" description="Basic and acidic residues" evidence="1">
    <location>
        <begin position="41"/>
        <end position="50"/>
    </location>
</feature>
<dbReference type="Proteomes" id="UP001172684">
    <property type="component" value="Unassembled WGS sequence"/>
</dbReference>
<name>A0ABQ9NUW6_9PEZI</name>
<feature type="compositionally biased region" description="Polar residues" evidence="1">
    <location>
        <begin position="111"/>
        <end position="133"/>
    </location>
</feature>
<evidence type="ECO:0000256" key="1">
    <source>
        <dbReference type="SAM" id="MobiDB-lite"/>
    </source>
</evidence>
<feature type="region of interest" description="Disordered" evidence="1">
    <location>
        <begin position="663"/>
        <end position="726"/>
    </location>
</feature>
<feature type="compositionally biased region" description="Low complexity" evidence="1">
    <location>
        <begin position="608"/>
        <end position="627"/>
    </location>
</feature>
<keyword evidence="3" id="KW-1185">Reference proteome</keyword>
<organism evidence="2 3">
    <name type="scientific">Coniosporium apollinis</name>
    <dbReference type="NCBI Taxonomy" id="61459"/>
    <lineage>
        <taxon>Eukaryota</taxon>
        <taxon>Fungi</taxon>
        <taxon>Dikarya</taxon>
        <taxon>Ascomycota</taxon>
        <taxon>Pezizomycotina</taxon>
        <taxon>Dothideomycetes</taxon>
        <taxon>Dothideomycetes incertae sedis</taxon>
        <taxon>Coniosporium</taxon>
    </lineage>
</organism>
<feature type="region of interest" description="Disordered" evidence="1">
    <location>
        <begin position="321"/>
        <end position="469"/>
    </location>
</feature>
<feature type="compositionally biased region" description="Basic and acidic residues" evidence="1">
    <location>
        <begin position="687"/>
        <end position="726"/>
    </location>
</feature>
<comment type="caution">
    <text evidence="2">The sequence shown here is derived from an EMBL/GenBank/DDBJ whole genome shotgun (WGS) entry which is preliminary data.</text>
</comment>
<evidence type="ECO:0000313" key="2">
    <source>
        <dbReference type="EMBL" id="KAJ9666189.1"/>
    </source>
</evidence>
<feature type="compositionally biased region" description="Low complexity" evidence="1">
    <location>
        <begin position="427"/>
        <end position="460"/>
    </location>
</feature>
<accession>A0ABQ9NUW6</accession>